<reference evidence="1 2" key="1">
    <citation type="submission" date="2017-07" db="EMBL/GenBank/DDBJ databases">
        <title>The new phylogeny of genus Mycobacterium.</title>
        <authorList>
            <person name="Tortoli E."/>
            <person name="Trovato A."/>
            <person name="Cirillo D.M."/>
        </authorList>
    </citation>
    <scope>NUCLEOTIDE SEQUENCE [LARGE SCALE GENOMIC DNA]</scope>
    <source>
        <strain evidence="1 2">ATCC 33027</strain>
    </source>
</reference>
<protein>
    <submittedName>
        <fullName evidence="1">Uncharacterized protein</fullName>
    </submittedName>
</protein>
<dbReference type="Proteomes" id="UP000216063">
    <property type="component" value="Unassembled WGS sequence"/>
</dbReference>
<keyword evidence="2" id="KW-1185">Reference proteome</keyword>
<dbReference type="EMBL" id="NOZR01000014">
    <property type="protein sequence ID" value="OYN77928.1"/>
    <property type="molecule type" value="Genomic_DNA"/>
</dbReference>
<evidence type="ECO:0000313" key="2">
    <source>
        <dbReference type="Proteomes" id="UP000216063"/>
    </source>
</evidence>
<dbReference type="AlphaFoldDB" id="A0A255DET9"/>
<dbReference type="OrthoDB" id="3290891at2"/>
<evidence type="ECO:0000313" key="1">
    <source>
        <dbReference type="EMBL" id="OYN77928.1"/>
    </source>
</evidence>
<organism evidence="1 2">
    <name type="scientific">Mycolicibacterium sphagni</name>
    <dbReference type="NCBI Taxonomy" id="1786"/>
    <lineage>
        <taxon>Bacteria</taxon>
        <taxon>Bacillati</taxon>
        <taxon>Actinomycetota</taxon>
        <taxon>Actinomycetes</taxon>
        <taxon>Mycobacteriales</taxon>
        <taxon>Mycobacteriaceae</taxon>
        <taxon>Mycolicibacterium</taxon>
    </lineage>
</organism>
<proteinExistence type="predicted"/>
<name>A0A255DET9_9MYCO</name>
<comment type="caution">
    <text evidence="1">The sequence shown here is derived from an EMBL/GenBank/DDBJ whole genome shotgun (WGS) entry which is preliminary data.</text>
</comment>
<accession>A0A255DET9</accession>
<sequence>MLRIAGARADRAQNAAADLGALSVEGLVGDLSADDWVGEFVGACVATTLRRFPGDNAQLHALAVLTDVAEAVRCNIDDLVIGARIAGASWSDIGRQLGMSQQAAYERWA</sequence>
<dbReference type="RefSeq" id="WP_094481612.1">
    <property type="nucleotide sequence ID" value="NZ_NOZR01000014.1"/>
</dbReference>
<gene>
    <name evidence="1" type="ORF">CG716_16835</name>
</gene>